<proteinExistence type="predicted"/>
<evidence type="ECO:0000256" key="1">
    <source>
        <dbReference type="SAM" id="MobiDB-lite"/>
    </source>
</evidence>
<dbReference type="Proteomes" id="UP001066276">
    <property type="component" value="Chromosome 9"/>
</dbReference>
<reference evidence="2" key="1">
    <citation type="journal article" date="2022" name="bioRxiv">
        <title>Sequencing and chromosome-scale assembly of the giantPleurodeles waltlgenome.</title>
        <authorList>
            <person name="Brown T."/>
            <person name="Elewa A."/>
            <person name="Iarovenko S."/>
            <person name="Subramanian E."/>
            <person name="Araus A.J."/>
            <person name="Petzold A."/>
            <person name="Susuki M."/>
            <person name="Suzuki K.-i.T."/>
            <person name="Hayashi T."/>
            <person name="Toyoda A."/>
            <person name="Oliveira C."/>
            <person name="Osipova E."/>
            <person name="Leigh N.D."/>
            <person name="Simon A."/>
            <person name="Yun M.H."/>
        </authorList>
    </citation>
    <scope>NUCLEOTIDE SEQUENCE</scope>
    <source>
        <strain evidence="2">20211129_DDA</strain>
        <tissue evidence="2">Liver</tissue>
    </source>
</reference>
<feature type="region of interest" description="Disordered" evidence="1">
    <location>
        <begin position="1"/>
        <end position="30"/>
    </location>
</feature>
<keyword evidence="3" id="KW-1185">Reference proteome</keyword>
<feature type="region of interest" description="Disordered" evidence="1">
    <location>
        <begin position="79"/>
        <end position="284"/>
    </location>
</feature>
<feature type="compositionally biased region" description="Pro residues" evidence="1">
    <location>
        <begin position="303"/>
        <end position="312"/>
    </location>
</feature>
<sequence>MQRPPRLISVATPGTPRELTRPGGGKVEAPGLRVQTRPRLRVSECLVALMATGCGPDSLHSRRAGRPAVTHLGSSCVPCSHGGGTRGPPRWSTDSVPLPGVPRPLCGAAPTGEAPIRRGPRTGSPGSGTPQGGFLSQGCPSVGRARSHSPPLAPCQDSHAGAPLWAGQLNPPRTFTVRAHPPGHSSPPAGPSVTVSQRSFRQPERAPGAQGGGQRERSAVGPEAVGHRLRSSDPRQGSPPPEAPSWRPRGSATATKPSARRSLGSPVIKGASRKGAPLCSPSRPPPPCWLPWPIELCNSTGAPRPPRTPPLDPCWLVSPQE</sequence>
<evidence type="ECO:0000313" key="3">
    <source>
        <dbReference type="Proteomes" id="UP001066276"/>
    </source>
</evidence>
<dbReference type="EMBL" id="JANPWB010000013">
    <property type="protein sequence ID" value="KAJ1106779.1"/>
    <property type="molecule type" value="Genomic_DNA"/>
</dbReference>
<accession>A0AAV7MUQ8</accession>
<evidence type="ECO:0000313" key="2">
    <source>
        <dbReference type="EMBL" id="KAJ1106779.1"/>
    </source>
</evidence>
<dbReference type="AlphaFoldDB" id="A0AAV7MUQ8"/>
<protein>
    <submittedName>
        <fullName evidence="2">Uncharacterized protein</fullName>
    </submittedName>
</protein>
<gene>
    <name evidence="2" type="ORF">NDU88_004177</name>
</gene>
<name>A0AAV7MUQ8_PLEWA</name>
<comment type="caution">
    <text evidence="2">The sequence shown here is derived from an EMBL/GenBank/DDBJ whole genome shotgun (WGS) entry which is preliminary data.</text>
</comment>
<feature type="region of interest" description="Disordered" evidence="1">
    <location>
        <begin position="299"/>
        <end position="321"/>
    </location>
</feature>
<organism evidence="2 3">
    <name type="scientific">Pleurodeles waltl</name>
    <name type="common">Iberian ribbed newt</name>
    <dbReference type="NCBI Taxonomy" id="8319"/>
    <lineage>
        <taxon>Eukaryota</taxon>
        <taxon>Metazoa</taxon>
        <taxon>Chordata</taxon>
        <taxon>Craniata</taxon>
        <taxon>Vertebrata</taxon>
        <taxon>Euteleostomi</taxon>
        <taxon>Amphibia</taxon>
        <taxon>Batrachia</taxon>
        <taxon>Caudata</taxon>
        <taxon>Salamandroidea</taxon>
        <taxon>Salamandridae</taxon>
        <taxon>Pleurodelinae</taxon>
        <taxon>Pleurodeles</taxon>
    </lineage>
</organism>